<protein>
    <submittedName>
        <fullName evidence="2">Uncharacterized protein</fullName>
    </submittedName>
</protein>
<accession>A0A419B0B5</accession>
<name>A0A419B0B5_PECCA</name>
<dbReference type="EMBL" id="QZDH01000007">
    <property type="protein sequence ID" value="RJL54165.1"/>
    <property type="molecule type" value="Genomic_DNA"/>
</dbReference>
<dbReference type="Proteomes" id="UP000283655">
    <property type="component" value="Unassembled WGS sequence"/>
</dbReference>
<evidence type="ECO:0000256" key="1">
    <source>
        <dbReference type="SAM" id="Phobius"/>
    </source>
</evidence>
<comment type="caution">
    <text evidence="2">The sequence shown here is derived from an EMBL/GenBank/DDBJ whole genome shotgun (WGS) entry which is preliminary data.</text>
</comment>
<evidence type="ECO:0000313" key="2">
    <source>
        <dbReference type="EMBL" id="RJL54165.1"/>
    </source>
</evidence>
<organism evidence="2 3">
    <name type="scientific">Pectobacterium carotovorum</name>
    <name type="common">Erwinia carotovora</name>
    <dbReference type="NCBI Taxonomy" id="554"/>
    <lineage>
        <taxon>Bacteria</taxon>
        <taxon>Pseudomonadati</taxon>
        <taxon>Pseudomonadota</taxon>
        <taxon>Gammaproteobacteria</taxon>
        <taxon>Enterobacterales</taxon>
        <taxon>Pectobacteriaceae</taxon>
        <taxon>Pectobacterium</taxon>
    </lineage>
</organism>
<evidence type="ECO:0000313" key="3">
    <source>
        <dbReference type="Proteomes" id="UP000283655"/>
    </source>
</evidence>
<reference evidence="2 3" key="1">
    <citation type="submission" date="2018-09" db="EMBL/GenBank/DDBJ databases">
        <title>Phylogenetic diversity of Pectobacterium and Dickeya strains causing blackleg disease of potato in Morocco.</title>
        <authorList>
            <person name="Oulghazi S."/>
            <person name="Moumni M."/>
            <person name="Faure D."/>
        </authorList>
    </citation>
    <scope>NUCLEOTIDE SEQUENCE [LARGE SCALE GENOMIC DNA]</scope>
    <source>
        <strain evidence="2 3">S1.15.11.2D</strain>
    </source>
</reference>
<feature type="transmembrane region" description="Helical" evidence="1">
    <location>
        <begin position="12"/>
        <end position="32"/>
    </location>
</feature>
<gene>
    <name evidence="2" type="ORF">D5071_03590</name>
</gene>
<feature type="transmembrane region" description="Helical" evidence="1">
    <location>
        <begin position="38"/>
        <end position="59"/>
    </location>
</feature>
<keyword evidence="1" id="KW-1133">Transmembrane helix</keyword>
<keyword evidence="1" id="KW-0472">Membrane</keyword>
<dbReference type="AlphaFoldDB" id="A0A419B0B5"/>
<keyword evidence="1" id="KW-0812">Transmembrane</keyword>
<feature type="transmembrane region" description="Helical" evidence="1">
    <location>
        <begin position="71"/>
        <end position="91"/>
    </location>
</feature>
<sequence length="198" mass="22089">MDINSLDKVKQCLKVLCCIAPLCCGIYAAIMYFVAGNIWSGLGSLLTGIGISWGIMMSFMWGRLELNMNSLWFVLCTALGVIGVFAGSKMFDHRYIEVRQELVFAFLSAPTYCSSDLTELMLKGAEHCSTQLLSDMMDFSSQMSKAIRLDPVSSLVDSTYSAGQDKKVDRCLVDYIVLKKQCPDAFLMVEKKFPELLH</sequence>
<proteinExistence type="predicted"/>